<feature type="transmembrane region" description="Helical" evidence="1">
    <location>
        <begin position="94"/>
        <end position="113"/>
    </location>
</feature>
<evidence type="ECO:0000256" key="1">
    <source>
        <dbReference type="SAM" id="Phobius"/>
    </source>
</evidence>
<keyword evidence="1" id="KW-0812">Transmembrane</keyword>
<organism evidence="2 3">
    <name type="scientific">Clostridium gelidum</name>
    <dbReference type="NCBI Taxonomy" id="704125"/>
    <lineage>
        <taxon>Bacteria</taxon>
        <taxon>Bacillati</taxon>
        <taxon>Bacillota</taxon>
        <taxon>Clostridia</taxon>
        <taxon>Eubacteriales</taxon>
        <taxon>Clostridiaceae</taxon>
        <taxon>Clostridium</taxon>
    </lineage>
</organism>
<dbReference type="EMBL" id="AP024849">
    <property type="protein sequence ID" value="BCZ44536.1"/>
    <property type="molecule type" value="Genomic_DNA"/>
</dbReference>
<gene>
    <name evidence="2" type="ORF">psyc5s11_06030</name>
</gene>
<keyword evidence="1" id="KW-0472">Membrane</keyword>
<keyword evidence="3" id="KW-1185">Reference proteome</keyword>
<protein>
    <submittedName>
        <fullName evidence="2">Uncharacterized protein</fullName>
    </submittedName>
</protein>
<accession>A0ABM7SY67</accession>
<sequence>MYLLIIVATIITCFIVYKDIDSKVAIGFVVGYVIFLFAYLLFTIFITIYNSRKFKWIEIRRRVIKLLICFIAISGLNYILNYYFRSSEIDLFKILTRAFAIALGICFSDVMFLKKKEN</sequence>
<keyword evidence="1" id="KW-1133">Transmembrane helix</keyword>
<evidence type="ECO:0000313" key="3">
    <source>
        <dbReference type="Proteomes" id="UP000824633"/>
    </source>
</evidence>
<proteinExistence type="predicted"/>
<dbReference type="RefSeq" id="WP_224036204.1">
    <property type="nucleotide sequence ID" value="NZ_AP024849.1"/>
</dbReference>
<evidence type="ECO:0000313" key="2">
    <source>
        <dbReference type="EMBL" id="BCZ44536.1"/>
    </source>
</evidence>
<name>A0ABM7SY67_9CLOT</name>
<dbReference type="Proteomes" id="UP000824633">
    <property type="component" value="Chromosome"/>
</dbReference>
<feature type="transmembrane region" description="Helical" evidence="1">
    <location>
        <begin position="28"/>
        <end position="51"/>
    </location>
</feature>
<reference evidence="3" key="1">
    <citation type="submission" date="2021-07" db="EMBL/GenBank/DDBJ databases">
        <title>Complete genome sequencing of a Clostridium isolate.</title>
        <authorList>
            <person name="Ueki A."/>
            <person name="Tonouchi A."/>
        </authorList>
    </citation>
    <scope>NUCLEOTIDE SEQUENCE [LARGE SCALE GENOMIC DNA]</scope>
    <source>
        <strain evidence="3">C5S11</strain>
    </source>
</reference>
<feature type="transmembrane region" description="Helical" evidence="1">
    <location>
        <begin position="63"/>
        <end position="82"/>
    </location>
</feature>